<sequence length="71" mass="7482">MVATAHQKGRHTATNTVRADATVAAGEVDTFDEELKKLVGMGFERTQAEVALAAADGDPNVAIEILMNQQG</sequence>
<reference evidence="2" key="1">
    <citation type="journal article" date="2021" name="bioRxiv">
        <title>Whole Genome Assembly and Annotation of Northern Wild Rice, Zizania palustris L., Supports a Whole Genome Duplication in the Zizania Genus.</title>
        <authorList>
            <person name="Haas M."/>
            <person name="Kono T."/>
            <person name="Macchietto M."/>
            <person name="Millas R."/>
            <person name="McGilp L."/>
            <person name="Shao M."/>
            <person name="Duquette J."/>
            <person name="Hirsch C.N."/>
            <person name="Kimball J."/>
        </authorList>
    </citation>
    <scope>NUCLEOTIDE SEQUENCE</scope>
    <source>
        <tissue evidence="2">Fresh leaf tissue</tissue>
    </source>
</reference>
<dbReference type="Pfam" id="PF00627">
    <property type="entry name" value="UBA"/>
    <property type="match status" value="1"/>
</dbReference>
<dbReference type="Proteomes" id="UP000729402">
    <property type="component" value="Unassembled WGS sequence"/>
</dbReference>
<evidence type="ECO:0000313" key="2">
    <source>
        <dbReference type="EMBL" id="KAG8097689.1"/>
    </source>
</evidence>
<comment type="caution">
    <text evidence="2">The sequence shown here is derived from an EMBL/GenBank/DDBJ whole genome shotgun (WGS) entry which is preliminary data.</text>
</comment>
<proteinExistence type="predicted"/>
<dbReference type="InterPro" id="IPR015940">
    <property type="entry name" value="UBA"/>
</dbReference>
<keyword evidence="3" id="KW-1185">Reference proteome</keyword>
<evidence type="ECO:0000259" key="1">
    <source>
        <dbReference type="PROSITE" id="PS50030"/>
    </source>
</evidence>
<accession>A0A8J5WY88</accession>
<dbReference type="OrthoDB" id="1744361at2759"/>
<dbReference type="EMBL" id="JAAALK010000079">
    <property type="protein sequence ID" value="KAG8097689.1"/>
    <property type="molecule type" value="Genomic_DNA"/>
</dbReference>
<organism evidence="2 3">
    <name type="scientific">Zizania palustris</name>
    <name type="common">Northern wild rice</name>
    <dbReference type="NCBI Taxonomy" id="103762"/>
    <lineage>
        <taxon>Eukaryota</taxon>
        <taxon>Viridiplantae</taxon>
        <taxon>Streptophyta</taxon>
        <taxon>Embryophyta</taxon>
        <taxon>Tracheophyta</taxon>
        <taxon>Spermatophyta</taxon>
        <taxon>Magnoliopsida</taxon>
        <taxon>Liliopsida</taxon>
        <taxon>Poales</taxon>
        <taxon>Poaceae</taxon>
        <taxon>BOP clade</taxon>
        <taxon>Oryzoideae</taxon>
        <taxon>Oryzeae</taxon>
        <taxon>Zizaniinae</taxon>
        <taxon>Zizania</taxon>
    </lineage>
</organism>
<evidence type="ECO:0000313" key="3">
    <source>
        <dbReference type="Proteomes" id="UP000729402"/>
    </source>
</evidence>
<dbReference type="SMART" id="SM00165">
    <property type="entry name" value="UBA"/>
    <property type="match status" value="1"/>
</dbReference>
<gene>
    <name evidence="2" type="ORF">GUJ93_ZPchr0013g36938</name>
</gene>
<dbReference type="PROSITE" id="PS50030">
    <property type="entry name" value="UBA"/>
    <property type="match status" value="1"/>
</dbReference>
<protein>
    <recommendedName>
        <fullName evidence="1">UBA domain-containing protein</fullName>
    </recommendedName>
</protein>
<feature type="domain" description="UBA" evidence="1">
    <location>
        <begin position="30"/>
        <end position="69"/>
    </location>
</feature>
<name>A0A8J5WY88_ZIZPA</name>
<reference evidence="2" key="2">
    <citation type="submission" date="2021-02" db="EMBL/GenBank/DDBJ databases">
        <authorList>
            <person name="Kimball J.A."/>
            <person name="Haas M.W."/>
            <person name="Macchietto M."/>
            <person name="Kono T."/>
            <person name="Duquette J."/>
            <person name="Shao M."/>
        </authorList>
    </citation>
    <scope>NUCLEOTIDE SEQUENCE</scope>
    <source>
        <tissue evidence="2">Fresh leaf tissue</tissue>
    </source>
</reference>
<dbReference type="AlphaFoldDB" id="A0A8J5WY88"/>